<dbReference type="SUPFAM" id="SSF52540">
    <property type="entry name" value="P-loop containing nucleoside triphosphate hydrolases"/>
    <property type="match status" value="1"/>
</dbReference>
<dbReference type="OrthoDB" id="391988at2759"/>
<dbReference type="EMBL" id="DS547166">
    <property type="protein sequence ID" value="EDQ99343.1"/>
    <property type="molecule type" value="Genomic_DNA"/>
</dbReference>
<keyword evidence="1" id="KW-0472">Membrane</keyword>
<evidence type="ECO:0000313" key="3">
    <source>
        <dbReference type="Proteomes" id="UP000001194"/>
    </source>
</evidence>
<proteinExistence type="predicted"/>
<dbReference type="GeneID" id="6085655"/>
<accession>B0E1C8</accession>
<dbReference type="AlphaFoldDB" id="B0E1C8"/>
<feature type="transmembrane region" description="Helical" evidence="1">
    <location>
        <begin position="869"/>
        <end position="895"/>
    </location>
</feature>
<dbReference type="Gene3D" id="3.40.50.300">
    <property type="entry name" value="P-loop containing nucleotide triphosphate hydrolases"/>
    <property type="match status" value="1"/>
</dbReference>
<dbReference type="KEGG" id="lbc:LACBIDRAFT_335101"/>
<feature type="transmembrane region" description="Helical" evidence="1">
    <location>
        <begin position="915"/>
        <end position="936"/>
    </location>
</feature>
<reference evidence="2 3" key="1">
    <citation type="journal article" date="2008" name="Nature">
        <title>The genome of Laccaria bicolor provides insights into mycorrhizal symbiosis.</title>
        <authorList>
            <person name="Martin F."/>
            <person name="Aerts A."/>
            <person name="Ahren D."/>
            <person name="Brun A."/>
            <person name="Danchin E.G.J."/>
            <person name="Duchaussoy F."/>
            <person name="Gibon J."/>
            <person name="Kohler A."/>
            <person name="Lindquist E."/>
            <person name="Pereda V."/>
            <person name="Salamov A."/>
            <person name="Shapiro H.J."/>
            <person name="Wuyts J."/>
            <person name="Blaudez D."/>
            <person name="Buee M."/>
            <person name="Brokstein P."/>
            <person name="Canbaeck B."/>
            <person name="Cohen D."/>
            <person name="Courty P.E."/>
            <person name="Coutinho P.M."/>
            <person name="Delaruelle C."/>
            <person name="Detter J.C."/>
            <person name="Deveau A."/>
            <person name="DiFazio S."/>
            <person name="Duplessis S."/>
            <person name="Fraissinet-Tachet L."/>
            <person name="Lucic E."/>
            <person name="Frey-Klett P."/>
            <person name="Fourrey C."/>
            <person name="Feussner I."/>
            <person name="Gay G."/>
            <person name="Grimwood J."/>
            <person name="Hoegger P.J."/>
            <person name="Jain P."/>
            <person name="Kilaru S."/>
            <person name="Labbe J."/>
            <person name="Lin Y.C."/>
            <person name="Legue V."/>
            <person name="Le Tacon F."/>
            <person name="Marmeisse R."/>
            <person name="Melayah D."/>
            <person name="Montanini B."/>
            <person name="Muratet M."/>
            <person name="Nehls U."/>
            <person name="Niculita-Hirzel H."/>
            <person name="Oudot-Le Secq M.P."/>
            <person name="Peter M."/>
            <person name="Quesneville H."/>
            <person name="Rajashekar B."/>
            <person name="Reich M."/>
            <person name="Rouhier N."/>
            <person name="Schmutz J."/>
            <person name="Yin T."/>
            <person name="Chalot M."/>
            <person name="Henrissat B."/>
            <person name="Kuees U."/>
            <person name="Lucas S."/>
            <person name="Van de Peer Y."/>
            <person name="Podila G.K."/>
            <person name="Polle A."/>
            <person name="Pukkila P.J."/>
            <person name="Richardson P.M."/>
            <person name="Rouze P."/>
            <person name="Sanders I.R."/>
            <person name="Stajich J.E."/>
            <person name="Tunlid A."/>
            <person name="Tuskan G."/>
            <person name="Grigoriev I.V."/>
        </authorList>
    </citation>
    <scope>NUCLEOTIDE SEQUENCE [LARGE SCALE GENOMIC DNA]</scope>
    <source>
        <strain evidence="3">S238N-H82 / ATCC MYA-4686</strain>
    </source>
</reference>
<name>B0E1C8_LACBS</name>
<protein>
    <submittedName>
        <fullName evidence="2">Predicted protein</fullName>
    </submittedName>
</protein>
<keyword evidence="3" id="KW-1185">Reference proteome</keyword>
<keyword evidence="1" id="KW-0812">Transmembrane</keyword>
<dbReference type="HOGENOM" id="CLU_295959_0_0_1"/>
<dbReference type="Proteomes" id="UP000001194">
    <property type="component" value="Unassembled WGS sequence"/>
</dbReference>
<gene>
    <name evidence="2" type="ORF">LACBIDRAFT_335101</name>
</gene>
<organism evidence="3">
    <name type="scientific">Laccaria bicolor (strain S238N-H82 / ATCC MYA-4686)</name>
    <name type="common">Bicoloured deceiver</name>
    <name type="synonym">Laccaria laccata var. bicolor</name>
    <dbReference type="NCBI Taxonomy" id="486041"/>
    <lineage>
        <taxon>Eukaryota</taxon>
        <taxon>Fungi</taxon>
        <taxon>Dikarya</taxon>
        <taxon>Basidiomycota</taxon>
        <taxon>Agaricomycotina</taxon>
        <taxon>Agaricomycetes</taxon>
        <taxon>Agaricomycetidae</taxon>
        <taxon>Agaricales</taxon>
        <taxon>Agaricineae</taxon>
        <taxon>Hydnangiaceae</taxon>
        <taxon>Laccaria</taxon>
    </lineage>
</organism>
<evidence type="ECO:0000256" key="1">
    <source>
        <dbReference type="SAM" id="Phobius"/>
    </source>
</evidence>
<keyword evidence="1" id="KW-1133">Transmembrane helix</keyword>
<dbReference type="RefSeq" id="XP_001889989.1">
    <property type="nucleotide sequence ID" value="XM_001889954.1"/>
</dbReference>
<dbReference type="InParanoid" id="B0E1C8"/>
<evidence type="ECO:0000313" key="2">
    <source>
        <dbReference type="EMBL" id="EDQ99343.1"/>
    </source>
</evidence>
<sequence length="1021" mass="113658">MFAFTTAIGPNVAFFAVNAEFQQDDVRFSTIFSHITAKERNLGSHYLVQEEPKGIKGRLVDLRNLGDGSYRDCLGSFLDFHPTRPNTYALFPWVGERVLAPGTSTGSTATTFAGMNHVDAHLHDNLGLLSSSSTAKERNLGSHYLVQEKPKGIKGRLVDLRNLGDGSYRDCHYCYSVEECGEPLTTVMNVNPLLQRMRSSLGTGNHPFRGTSELGPTSCRIPQGKVDMSLVIYNRCSSFEKCQRQRDSSRREAHSPFRCLGGTGTGRPHNTFNRFALKVLAPIWIFTQHDPTRTLFFTGTATTFAGVNHVDAHFHDNLGLLSSRSTFATGASISYLGVAPHKFLTCPYKVVETGGGAHMAPQLDTISFKCDPLLSPQRSLANSDTVTSSDSHTERLIRQTRLKFLFQSVFTHACRVKRVPSAKHLPFIKTTMSTAKGSSTGSPSIEITEICVESQHILKSIQLSIGSFERESPCLLNATTHNFELSSPCQLSPSESLYLQVRFRGLFRAASKSKIPLDELLKWSKSFDKFDVVLKFSRYAGVLSILECFNQGRTSDEGNLQPTTDELFKLVERFRVLVIGKVALLYLYSQVLAHSLFLQSGVGKSSLINECFGVKDATVAHSEAGVSDINAEIIASENRRFVLHDSQGFEHGEGENFQKVVDFLKARSWCSLINDGSLFDLVPVITVFTKYDKLVEQVEYGNNLEFHKRNKHLDRETRNARLAEETAAQFQELCVGPFEKVVGIDIPHIAVSTNEEYKDTRKMLNELVRLTADCVKNTLAVDVAEDVALVSAIAQRVNPAVKIDAVIAVGKKRMNLSVLHTDIVEVWNIQDGCGYLESKELKKLMIELVGNQYDELSDPNTIFPRAYSLLGGLTALIGGLTSPAAPIVIPIVASLFLAKWIFDVYKQSGLMLQRLMAYIVDFTIIMQIIFGLLVNARLHLSRRLIKLAFKAYSISDERSKVHKEIKEHVKLAGRLDRDAALAKIIQLIKEYQMKPESMEKLQSAVKAFENNEDEDWGVGKA</sequence>
<dbReference type="InterPro" id="IPR027417">
    <property type="entry name" value="P-loop_NTPase"/>
</dbReference>